<dbReference type="EMBL" id="CADCTB010000153">
    <property type="protein sequence ID" value="CAA9256472.1"/>
    <property type="molecule type" value="Genomic_DNA"/>
</dbReference>
<evidence type="ECO:0000313" key="2">
    <source>
        <dbReference type="EMBL" id="CAA9256472.1"/>
    </source>
</evidence>
<feature type="compositionally biased region" description="Basic and acidic residues" evidence="1">
    <location>
        <begin position="204"/>
        <end position="215"/>
    </location>
</feature>
<gene>
    <name evidence="2" type="ORF">AVDCRST_MAG10-2458</name>
</gene>
<sequence length="297" mass="32763">GRQGRRARGHEGRRGHGRPRPRGARQRRPGRARRRPGRPGRGRRPRHGRRPHGPRRRRPGHGGRHRPGRRGRRGGGRGGGRAQAPLGRRPIRATGTAGADRARPHRTGSSHTGDATTQREHDPGPTRRSTHRRARPVLCRQILPPHLSADGYRPGHHPTGRHEPAPARGVLGWRRPAGPPERDVDRRLGAPRTRRPRWCRHRFRGAEPGEGRVVPDAHSLGRCPAHRHPPSPGSPRPDRSGRRRAATAGRGQSAGSRLRSRIKRPVEEAQGRAGGVLPRGAHPGVPGRRPARPTVDL</sequence>
<feature type="compositionally biased region" description="Low complexity" evidence="1">
    <location>
        <begin position="246"/>
        <end position="257"/>
    </location>
</feature>
<protein>
    <submittedName>
        <fullName evidence="2">Uncharacterized protein</fullName>
    </submittedName>
</protein>
<proteinExistence type="predicted"/>
<organism evidence="2">
    <name type="scientific">uncultured Acidimicrobiales bacterium</name>
    <dbReference type="NCBI Taxonomy" id="310071"/>
    <lineage>
        <taxon>Bacteria</taxon>
        <taxon>Bacillati</taxon>
        <taxon>Actinomycetota</taxon>
        <taxon>Acidimicrobiia</taxon>
        <taxon>Acidimicrobiales</taxon>
        <taxon>environmental samples</taxon>
    </lineage>
</organism>
<feature type="region of interest" description="Disordered" evidence="1">
    <location>
        <begin position="1"/>
        <end position="297"/>
    </location>
</feature>
<feature type="compositionally biased region" description="Basic residues" evidence="1">
    <location>
        <begin position="15"/>
        <end position="75"/>
    </location>
</feature>
<name>A0A6J4IPS5_9ACTN</name>
<evidence type="ECO:0000256" key="1">
    <source>
        <dbReference type="SAM" id="MobiDB-lite"/>
    </source>
</evidence>
<accession>A0A6J4IPS5</accession>
<feature type="non-terminal residue" evidence="2">
    <location>
        <position position="1"/>
    </location>
</feature>
<feature type="compositionally biased region" description="Basic residues" evidence="1">
    <location>
        <begin position="192"/>
        <end position="203"/>
    </location>
</feature>
<feature type="non-terminal residue" evidence="2">
    <location>
        <position position="297"/>
    </location>
</feature>
<feature type="compositionally biased region" description="Low complexity" evidence="1">
    <location>
        <begin position="82"/>
        <end position="99"/>
    </location>
</feature>
<reference evidence="2" key="1">
    <citation type="submission" date="2020-02" db="EMBL/GenBank/DDBJ databases">
        <authorList>
            <person name="Meier V. D."/>
        </authorList>
    </citation>
    <scope>NUCLEOTIDE SEQUENCE</scope>
    <source>
        <strain evidence="2">AVDCRST_MAG10</strain>
    </source>
</reference>
<dbReference type="AlphaFoldDB" id="A0A6J4IPS5"/>